<organism evidence="1 2">
    <name type="scientific">Leptospira ainlahdjerensis</name>
    <dbReference type="NCBI Taxonomy" id="2810033"/>
    <lineage>
        <taxon>Bacteria</taxon>
        <taxon>Pseudomonadati</taxon>
        <taxon>Spirochaetota</taxon>
        <taxon>Spirochaetia</taxon>
        <taxon>Leptospirales</taxon>
        <taxon>Leptospiraceae</taxon>
        <taxon>Leptospira</taxon>
    </lineage>
</organism>
<proteinExistence type="predicted"/>
<gene>
    <name evidence="1" type="ORF">JWG45_00930</name>
</gene>
<evidence type="ECO:0000313" key="2">
    <source>
        <dbReference type="Proteomes" id="UP000724686"/>
    </source>
</evidence>
<comment type="caution">
    <text evidence="1">The sequence shown here is derived from an EMBL/GenBank/DDBJ whole genome shotgun (WGS) entry which is preliminary data.</text>
</comment>
<accession>A0ABS2U9U2</accession>
<name>A0ABS2U9U2_9LEPT</name>
<dbReference type="RefSeq" id="WP_205277914.1">
    <property type="nucleotide sequence ID" value="NZ_JAFFPU010000004.1"/>
</dbReference>
<dbReference type="EMBL" id="JAFFPU010000004">
    <property type="protein sequence ID" value="MBM9575705.1"/>
    <property type="molecule type" value="Genomic_DNA"/>
</dbReference>
<evidence type="ECO:0008006" key="3">
    <source>
        <dbReference type="Google" id="ProtNLM"/>
    </source>
</evidence>
<evidence type="ECO:0000313" key="1">
    <source>
        <dbReference type="EMBL" id="MBM9575705.1"/>
    </source>
</evidence>
<dbReference type="Proteomes" id="UP000724686">
    <property type="component" value="Unassembled WGS sequence"/>
</dbReference>
<reference evidence="1 2" key="1">
    <citation type="submission" date="2021-02" db="EMBL/GenBank/DDBJ databases">
        <title>Leptospira ainlahdjerensis sp. nov., Leptospira ainazelensis sp. nov., Leptospira abararensis sp. nov. and Leptospira chreensis sp. nov., four new species isolated from water sources in Algeria.</title>
        <authorList>
            <person name="Amara Korba A."/>
            <person name="Kainiu M."/>
            <person name="Vincent A.T."/>
            <person name="Mariet J.-F."/>
            <person name="Veyrier F.J."/>
            <person name="Goarant C."/>
            <person name="Picardeau M."/>
        </authorList>
    </citation>
    <scope>NUCLEOTIDE SEQUENCE [LARGE SCALE GENOMIC DNA]</scope>
    <source>
        <strain evidence="1 2">201903070</strain>
    </source>
</reference>
<keyword evidence="2" id="KW-1185">Reference proteome</keyword>
<sequence length="86" mass="9572">MSELRRSTVKVAGPTQISGGGVGGGKIPETFLYHKIKLYARKNSHVGTPTKYLVSKRFSFYLLLTCGKGYANFGWKEWSRKNSDGL</sequence>
<protein>
    <recommendedName>
        <fullName evidence="3">DUF1564 family protein</fullName>
    </recommendedName>
</protein>